<reference evidence="1" key="2">
    <citation type="submission" date="2025-08" db="UniProtKB">
        <authorList>
            <consortium name="Ensembl"/>
        </authorList>
    </citation>
    <scope>IDENTIFICATION</scope>
</reference>
<dbReference type="Ensembl" id="ENSOABT00000077810.1">
    <property type="protein sequence ID" value="ENSOABP00000069696.1"/>
    <property type="gene ID" value="ENSOABG00000027164.1"/>
</dbReference>
<reference evidence="1" key="3">
    <citation type="submission" date="2025-09" db="UniProtKB">
        <authorList>
            <consortium name="Ensembl"/>
        </authorList>
    </citation>
    <scope>IDENTIFICATION</scope>
</reference>
<organism evidence="1 2">
    <name type="scientific">Oreochromis aureus</name>
    <name type="common">Israeli tilapia</name>
    <name type="synonym">Chromis aureus</name>
    <dbReference type="NCBI Taxonomy" id="47969"/>
    <lineage>
        <taxon>Eukaryota</taxon>
        <taxon>Metazoa</taxon>
        <taxon>Chordata</taxon>
        <taxon>Craniata</taxon>
        <taxon>Vertebrata</taxon>
        <taxon>Euteleostomi</taxon>
        <taxon>Actinopterygii</taxon>
        <taxon>Neopterygii</taxon>
        <taxon>Teleostei</taxon>
        <taxon>Neoteleostei</taxon>
        <taxon>Acanthomorphata</taxon>
        <taxon>Ovalentaria</taxon>
        <taxon>Cichlomorphae</taxon>
        <taxon>Cichliformes</taxon>
        <taxon>Cichlidae</taxon>
        <taxon>African cichlids</taxon>
        <taxon>Pseudocrenilabrinae</taxon>
        <taxon>Oreochromini</taxon>
        <taxon>Oreochromis</taxon>
    </lineage>
</organism>
<dbReference type="Gene3D" id="3.10.100.10">
    <property type="entry name" value="Mannose-Binding Protein A, subunit A"/>
    <property type="match status" value="1"/>
</dbReference>
<reference evidence="2" key="1">
    <citation type="submission" date="2020-03" db="EMBL/GenBank/DDBJ databases">
        <title>Evolution of repeat sequences and sex chromosomes of tilapia species revealed by chromosome-level genomes.</title>
        <authorList>
            <person name="Xu L."/>
            <person name="Tao W."/>
            <person name="Wang D."/>
            <person name="Zhou Q."/>
        </authorList>
    </citation>
    <scope>NUCLEOTIDE SEQUENCE [LARGE SCALE GENOMIC DNA]</scope>
    <source>
        <strain evidence="2">Israel</strain>
    </source>
</reference>
<evidence type="ECO:0008006" key="3">
    <source>
        <dbReference type="Google" id="ProtNLM"/>
    </source>
</evidence>
<protein>
    <recommendedName>
        <fullName evidence="3">C-type lectin domain-containing protein</fullName>
    </recommendedName>
</protein>
<dbReference type="InterPro" id="IPR016186">
    <property type="entry name" value="C-type_lectin-like/link_sf"/>
</dbReference>
<name>A0AAZ1XN60_OREAU</name>
<proteinExistence type="predicted"/>
<keyword evidence="2" id="KW-1185">Reference proteome</keyword>
<evidence type="ECO:0000313" key="1">
    <source>
        <dbReference type="Ensembl" id="ENSOABP00000069696.1"/>
    </source>
</evidence>
<dbReference type="Proteomes" id="UP000472276">
    <property type="component" value="Unassembled WGS sequence"/>
</dbReference>
<dbReference type="AlphaFoldDB" id="A0AAZ1XN60"/>
<accession>A0AAZ1XN60</accession>
<dbReference type="InterPro" id="IPR016187">
    <property type="entry name" value="CTDL_fold"/>
</dbReference>
<sequence length="76" mass="8491">QLLVRHLTMKQITLQKTPVSHPPAPPVFWYSFSGHCCSYTAKFKTWADAELHCVSEGANLVSIHSLEGSLLNCYSN</sequence>
<evidence type="ECO:0000313" key="2">
    <source>
        <dbReference type="Proteomes" id="UP000472276"/>
    </source>
</evidence>
<dbReference type="SUPFAM" id="SSF56436">
    <property type="entry name" value="C-type lectin-like"/>
    <property type="match status" value="1"/>
</dbReference>